<dbReference type="PANTHER" id="PTHR34820:SF4">
    <property type="entry name" value="INNER MEMBRANE PROTEIN YEBZ"/>
    <property type="match status" value="1"/>
</dbReference>
<dbReference type="InterPro" id="IPR019108">
    <property type="entry name" value="Caa3_assmbl_CtaG-rel"/>
</dbReference>
<feature type="transmembrane region" description="Helical" evidence="7">
    <location>
        <begin position="560"/>
        <end position="592"/>
    </location>
</feature>
<keyword evidence="5 7" id="KW-0472">Membrane</keyword>
<evidence type="ECO:0000256" key="5">
    <source>
        <dbReference type="ARBA" id="ARBA00023136"/>
    </source>
</evidence>
<evidence type="ECO:0000256" key="4">
    <source>
        <dbReference type="ARBA" id="ARBA00022989"/>
    </source>
</evidence>
<feature type="transmembrane region" description="Helical" evidence="7">
    <location>
        <begin position="66"/>
        <end position="86"/>
    </location>
</feature>
<evidence type="ECO:0000259" key="8">
    <source>
        <dbReference type="Pfam" id="PF05425"/>
    </source>
</evidence>
<feature type="transmembrane region" description="Helical" evidence="7">
    <location>
        <begin position="177"/>
        <end position="198"/>
    </location>
</feature>
<feature type="transmembrane region" description="Helical" evidence="7">
    <location>
        <begin position="247"/>
        <end position="266"/>
    </location>
</feature>
<gene>
    <name evidence="9" type="ORF">JK364_03090</name>
</gene>
<feature type="transmembrane region" description="Helical" evidence="7">
    <location>
        <begin position="412"/>
        <end position="434"/>
    </location>
</feature>
<feature type="transmembrane region" description="Helical" evidence="7">
    <location>
        <begin position="278"/>
        <end position="298"/>
    </location>
</feature>
<feature type="transmembrane region" description="Helical" evidence="7">
    <location>
        <begin position="318"/>
        <end position="336"/>
    </location>
</feature>
<feature type="transmembrane region" description="Helical" evidence="7">
    <location>
        <begin position="612"/>
        <end position="634"/>
    </location>
</feature>
<feature type="transmembrane region" description="Helical" evidence="7">
    <location>
        <begin position="491"/>
        <end position="515"/>
    </location>
</feature>
<proteinExistence type="predicted"/>
<dbReference type="InterPro" id="IPR032694">
    <property type="entry name" value="CopC/D"/>
</dbReference>
<comment type="subcellular location">
    <subcellularLocation>
        <location evidence="1">Cell membrane</location>
        <topology evidence="1">Multi-pass membrane protein</topology>
    </subcellularLocation>
</comment>
<reference evidence="9 10" key="1">
    <citation type="submission" date="2021-01" db="EMBL/GenBank/DDBJ databases">
        <title>WGS of actinomycetes isolated from Thailand.</title>
        <authorList>
            <person name="Thawai C."/>
        </authorList>
    </citation>
    <scope>NUCLEOTIDE SEQUENCE [LARGE SCALE GENOMIC DNA]</scope>
    <source>
        <strain evidence="9 10">CA3R110</strain>
    </source>
</reference>
<feature type="transmembrane region" description="Helical" evidence="7">
    <location>
        <begin position="381"/>
        <end position="400"/>
    </location>
</feature>
<comment type="caution">
    <text evidence="9">The sequence shown here is derived from an EMBL/GenBank/DDBJ whole genome shotgun (WGS) entry which is preliminary data.</text>
</comment>
<dbReference type="InterPro" id="IPR008457">
    <property type="entry name" value="Cu-R_CopD_dom"/>
</dbReference>
<dbReference type="RefSeq" id="WP_201847222.1">
    <property type="nucleotide sequence ID" value="NZ_JAERRG010000001.1"/>
</dbReference>
<dbReference type="PANTHER" id="PTHR34820">
    <property type="entry name" value="INNER MEMBRANE PROTEIN YEBZ"/>
    <property type="match status" value="1"/>
</dbReference>
<evidence type="ECO:0000256" key="7">
    <source>
        <dbReference type="SAM" id="Phobius"/>
    </source>
</evidence>
<evidence type="ECO:0000256" key="3">
    <source>
        <dbReference type="ARBA" id="ARBA00022692"/>
    </source>
</evidence>
<keyword evidence="3 7" id="KW-0812">Transmembrane</keyword>
<accession>A0ABS1PHY1</accession>
<dbReference type="Pfam" id="PF05425">
    <property type="entry name" value="CopD"/>
    <property type="match status" value="1"/>
</dbReference>
<feature type="transmembrane region" description="Helical" evidence="7">
    <location>
        <begin position="152"/>
        <end position="170"/>
    </location>
</feature>
<feature type="transmembrane region" description="Helical" evidence="7">
    <location>
        <begin position="98"/>
        <end position="121"/>
    </location>
</feature>
<organism evidence="9 10">
    <name type="scientific">Streptomyces endocoffeicus</name>
    <dbReference type="NCBI Taxonomy" id="2898945"/>
    <lineage>
        <taxon>Bacteria</taxon>
        <taxon>Bacillati</taxon>
        <taxon>Actinomycetota</taxon>
        <taxon>Actinomycetes</taxon>
        <taxon>Kitasatosporales</taxon>
        <taxon>Streptomycetaceae</taxon>
        <taxon>Streptomyces</taxon>
    </lineage>
</organism>
<sequence length="706" mass="73659">MAVDPIPRKAVLRPPLLLLAAFVAALVAATGALLAAVWFGGGIPEAVPGLPDAGPVTVWGLPPAKAVADLAAVCTVAGLLLIAVLAPSAQRRLSARRLRVLTLTAVSSGVWLLATSAVLVFTASDLLAQPVAEVFAPGILADVATNTPQGRSAALTALAALLLATFLLGVTTRGAATVSLCVALAGLVPPAFAGHSAASGNHDAAVISLAAHVLAATVWIGGLAAVTAAAVRAPSHTVAAVRRFSPLAAWCLLTVAATGVVSGLIRLEAPAQVFTTRYGLLLTAKTLALIALAGCGAWHRRRTLPALEEGRRAAFVRLAGAELLLMAATVGLAAGLSRSPAPAGPPESYDPVRELLGFPMPAPLGGFPWTPLFTEWRFDGVFAFGTAVAGLAYLVGVRRLRARGDAWPVGRTVAWLAGLGVIVVATMSGLGTYGKVLFSVHMGQHMTLAMTAPILLVLGAPITLALRALPTAPKGGRRGPRELLTAMLSSRYVKVIAHPVVAGVLFIGSAFAVYYTPLFATLMRSHYGHVAMLVHFLVVGLLFFWVLVGVDPGPHRIPHLAKLFVMILTMPFHSWFAISLMSSTDLIGASWWTALDRPWGSSLADDQYNAGAIAWATGDIPVLITTLILAVQWVRSDAREARRIDRRIDRGDANDPLTAYNAYLAGLHARDERMARAGRRTGDPSPRGTAPTPQADNADHSTEGTT</sequence>
<name>A0ABS1PHY1_9ACTN</name>
<dbReference type="Proteomes" id="UP000621510">
    <property type="component" value="Unassembled WGS sequence"/>
</dbReference>
<keyword evidence="4 7" id="KW-1133">Transmembrane helix</keyword>
<feature type="transmembrane region" description="Helical" evidence="7">
    <location>
        <begin position="16"/>
        <end position="39"/>
    </location>
</feature>
<evidence type="ECO:0000313" key="10">
    <source>
        <dbReference type="Proteomes" id="UP000621510"/>
    </source>
</evidence>
<evidence type="ECO:0000256" key="6">
    <source>
        <dbReference type="SAM" id="MobiDB-lite"/>
    </source>
</evidence>
<keyword evidence="10" id="KW-1185">Reference proteome</keyword>
<protein>
    <submittedName>
        <fullName evidence="9">Bifunctional copper resistance protein CopD/cytochrome c oxidase assembly protein</fullName>
    </submittedName>
</protein>
<dbReference type="Pfam" id="PF09678">
    <property type="entry name" value="Caa3_CtaG"/>
    <property type="match status" value="1"/>
</dbReference>
<keyword evidence="2" id="KW-1003">Cell membrane</keyword>
<dbReference type="EMBL" id="JAERRG010000001">
    <property type="protein sequence ID" value="MBL1111401.1"/>
    <property type="molecule type" value="Genomic_DNA"/>
</dbReference>
<evidence type="ECO:0000256" key="2">
    <source>
        <dbReference type="ARBA" id="ARBA00022475"/>
    </source>
</evidence>
<feature type="compositionally biased region" description="Basic and acidic residues" evidence="6">
    <location>
        <begin position="697"/>
        <end position="706"/>
    </location>
</feature>
<feature type="region of interest" description="Disordered" evidence="6">
    <location>
        <begin position="674"/>
        <end position="706"/>
    </location>
</feature>
<evidence type="ECO:0000256" key="1">
    <source>
        <dbReference type="ARBA" id="ARBA00004651"/>
    </source>
</evidence>
<feature type="transmembrane region" description="Helical" evidence="7">
    <location>
        <begin position="446"/>
        <end position="470"/>
    </location>
</feature>
<evidence type="ECO:0000313" key="9">
    <source>
        <dbReference type="EMBL" id="MBL1111401.1"/>
    </source>
</evidence>
<feature type="transmembrane region" description="Helical" evidence="7">
    <location>
        <begin position="204"/>
        <end position="226"/>
    </location>
</feature>
<feature type="transmembrane region" description="Helical" evidence="7">
    <location>
        <begin position="527"/>
        <end position="548"/>
    </location>
</feature>
<feature type="domain" description="Copper resistance protein D" evidence="8">
    <location>
        <begin position="239"/>
        <end position="336"/>
    </location>
</feature>